<dbReference type="EMBL" id="KK583332">
    <property type="protein sequence ID" value="KDO19845.1"/>
    <property type="molecule type" value="Genomic_DNA"/>
</dbReference>
<evidence type="ECO:0000313" key="4">
    <source>
        <dbReference type="Proteomes" id="UP000030745"/>
    </source>
</evidence>
<dbReference type="PANTHER" id="PTHR24173:SF74">
    <property type="entry name" value="ANKYRIN REPEAT DOMAIN-CONTAINING PROTEIN 16"/>
    <property type="match status" value="1"/>
</dbReference>
<evidence type="ECO:0000256" key="1">
    <source>
        <dbReference type="ARBA" id="ARBA00022737"/>
    </source>
</evidence>
<dbReference type="AlphaFoldDB" id="A0A067BSP5"/>
<dbReference type="RefSeq" id="XP_012209457.1">
    <property type="nucleotide sequence ID" value="XM_012354067.1"/>
</dbReference>
<sequence length="460" mass="50868">MGLTIAEACASSGPRYGFLAPWSDPRLEFRQLRVVNDTKTLFHAIPMAGCHACHTTMATALDASMGRLQLHVPTSIVALPNVSLQLQVHCHARLADLRIVQCFYFGPNDVVVVNTSLGAVPAHVTHHRAKRHLVFQSNSLFLHMRVDVWFFDQAAESARLCDSVRDGFAHLVLESLHRGVLAWPHPPPALHEAVRKRYPTLLSLLLDHSVPVDTYDAKARTALLVAVEDDAEAMAALLLQRGAAPNKETDGSSPLFRAIQLGQLSMVTCMLQHNPRAVVDAIAPTNRIDPDSRDLSGLMYAYRCNQPEIAEALLHAGASVLGPPTGHTSVLYYCVAYLTDEDAQLTHLKRLLALGAACEIYKAASCVKPSAIVHAIRVRAYTTVALLVSYPGMAEDPIAVSYRPMLHRLAIECDDDGRMLRTLQLEHYERDEVDNTSIEHVLHLKWLRQNAERLDAKRPI</sequence>
<dbReference type="PANTHER" id="PTHR24173">
    <property type="entry name" value="ANKYRIN REPEAT CONTAINING"/>
    <property type="match status" value="1"/>
</dbReference>
<dbReference type="VEuPathDB" id="FungiDB:SPRG_14945"/>
<organism evidence="3 4">
    <name type="scientific">Saprolegnia parasitica (strain CBS 223.65)</name>
    <dbReference type="NCBI Taxonomy" id="695850"/>
    <lineage>
        <taxon>Eukaryota</taxon>
        <taxon>Sar</taxon>
        <taxon>Stramenopiles</taxon>
        <taxon>Oomycota</taxon>
        <taxon>Saprolegniomycetes</taxon>
        <taxon>Saprolegniales</taxon>
        <taxon>Saprolegniaceae</taxon>
        <taxon>Saprolegnia</taxon>
    </lineage>
</organism>
<gene>
    <name evidence="3" type="ORF">SPRG_14945</name>
</gene>
<protein>
    <submittedName>
        <fullName evidence="3">Uncharacterized protein</fullName>
    </submittedName>
</protein>
<keyword evidence="2" id="KW-0040">ANK repeat</keyword>
<reference evidence="3 4" key="1">
    <citation type="journal article" date="2013" name="PLoS Genet.">
        <title>Distinctive expansion of potential virulence genes in the genome of the oomycete fish pathogen Saprolegnia parasitica.</title>
        <authorList>
            <person name="Jiang R.H."/>
            <person name="de Bruijn I."/>
            <person name="Haas B.J."/>
            <person name="Belmonte R."/>
            <person name="Lobach L."/>
            <person name="Christie J."/>
            <person name="van den Ackerveken G."/>
            <person name="Bottin A."/>
            <person name="Bulone V."/>
            <person name="Diaz-Moreno S.M."/>
            <person name="Dumas B."/>
            <person name="Fan L."/>
            <person name="Gaulin E."/>
            <person name="Govers F."/>
            <person name="Grenville-Briggs L.J."/>
            <person name="Horner N.R."/>
            <person name="Levin J.Z."/>
            <person name="Mammella M."/>
            <person name="Meijer H.J."/>
            <person name="Morris P."/>
            <person name="Nusbaum C."/>
            <person name="Oome S."/>
            <person name="Phillips A.J."/>
            <person name="van Rooyen D."/>
            <person name="Rzeszutek E."/>
            <person name="Saraiva M."/>
            <person name="Secombes C.J."/>
            <person name="Seidl M.F."/>
            <person name="Snel B."/>
            <person name="Stassen J.H."/>
            <person name="Sykes S."/>
            <person name="Tripathy S."/>
            <person name="van den Berg H."/>
            <person name="Vega-Arreguin J.C."/>
            <person name="Wawra S."/>
            <person name="Young S.K."/>
            <person name="Zeng Q."/>
            <person name="Dieguez-Uribeondo J."/>
            <person name="Russ C."/>
            <person name="Tyler B.M."/>
            <person name="van West P."/>
        </authorList>
    </citation>
    <scope>NUCLEOTIDE SEQUENCE [LARGE SCALE GENOMIC DNA]</scope>
    <source>
        <strain evidence="3 4">CBS 223.65</strain>
    </source>
</reference>
<dbReference type="InterPro" id="IPR036770">
    <property type="entry name" value="Ankyrin_rpt-contain_sf"/>
</dbReference>
<name>A0A067BSP5_SAPPC</name>
<dbReference type="SUPFAM" id="SSF48403">
    <property type="entry name" value="Ankyrin repeat"/>
    <property type="match status" value="1"/>
</dbReference>
<dbReference type="STRING" id="695850.A0A067BSP5"/>
<keyword evidence="1" id="KW-0677">Repeat</keyword>
<dbReference type="OMA" id="GAACEIY"/>
<dbReference type="Gene3D" id="1.25.40.20">
    <property type="entry name" value="Ankyrin repeat-containing domain"/>
    <property type="match status" value="1"/>
</dbReference>
<dbReference type="KEGG" id="spar:SPRG_14945"/>
<dbReference type="SMART" id="SM00248">
    <property type="entry name" value="ANK"/>
    <property type="match status" value="5"/>
</dbReference>
<evidence type="ECO:0000256" key="2">
    <source>
        <dbReference type="ARBA" id="ARBA00023043"/>
    </source>
</evidence>
<dbReference type="OrthoDB" id="70591at2759"/>
<proteinExistence type="predicted"/>
<dbReference type="GeneID" id="24136724"/>
<evidence type="ECO:0000313" key="3">
    <source>
        <dbReference type="EMBL" id="KDO19845.1"/>
    </source>
</evidence>
<accession>A0A067BSP5</accession>
<dbReference type="InterPro" id="IPR002110">
    <property type="entry name" value="Ankyrin_rpt"/>
</dbReference>
<keyword evidence="4" id="KW-1185">Reference proteome</keyword>
<dbReference type="Proteomes" id="UP000030745">
    <property type="component" value="Unassembled WGS sequence"/>
</dbReference>